<gene>
    <name evidence="2" type="ORF">MA16_Dca027271</name>
</gene>
<dbReference type="AlphaFoldDB" id="A0A2I0VFG4"/>
<keyword evidence="1" id="KW-0732">Signal</keyword>
<proteinExistence type="predicted"/>
<organism evidence="2 3">
    <name type="scientific">Dendrobium catenatum</name>
    <dbReference type="NCBI Taxonomy" id="906689"/>
    <lineage>
        <taxon>Eukaryota</taxon>
        <taxon>Viridiplantae</taxon>
        <taxon>Streptophyta</taxon>
        <taxon>Embryophyta</taxon>
        <taxon>Tracheophyta</taxon>
        <taxon>Spermatophyta</taxon>
        <taxon>Magnoliopsida</taxon>
        <taxon>Liliopsida</taxon>
        <taxon>Asparagales</taxon>
        <taxon>Orchidaceae</taxon>
        <taxon>Epidendroideae</taxon>
        <taxon>Malaxideae</taxon>
        <taxon>Dendrobiinae</taxon>
        <taxon>Dendrobium</taxon>
    </lineage>
</organism>
<reference evidence="2 3" key="2">
    <citation type="journal article" date="2017" name="Nature">
        <title>The Apostasia genome and the evolution of orchids.</title>
        <authorList>
            <person name="Zhang G.Q."/>
            <person name="Liu K.W."/>
            <person name="Li Z."/>
            <person name="Lohaus R."/>
            <person name="Hsiao Y.Y."/>
            <person name="Niu S.C."/>
            <person name="Wang J.Y."/>
            <person name="Lin Y.C."/>
            <person name="Xu Q."/>
            <person name="Chen L.J."/>
            <person name="Yoshida K."/>
            <person name="Fujiwara S."/>
            <person name="Wang Z.W."/>
            <person name="Zhang Y.Q."/>
            <person name="Mitsuda N."/>
            <person name="Wang M."/>
            <person name="Liu G.H."/>
            <person name="Pecoraro L."/>
            <person name="Huang H.X."/>
            <person name="Xiao X.J."/>
            <person name="Lin M."/>
            <person name="Wu X.Y."/>
            <person name="Wu W.L."/>
            <person name="Chen Y.Y."/>
            <person name="Chang S.B."/>
            <person name="Sakamoto S."/>
            <person name="Ohme-Takagi M."/>
            <person name="Yagi M."/>
            <person name="Zeng S.J."/>
            <person name="Shen C.Y."/>
            <person name="Yeh C.M."/>
            <person name="Luo Y.B."/>
            <person name="Tsai W.C."/>
            <person name="Van de Peer Y."/>
            <person name="Liu Z.J."/>
        </authorList>
    </citation>
    <scope>NUCLEOTIDE SEQUENCE [LARGE SCALE GENOMIC DNA]</scope>
    <source>
        <tissue evidence="2">The whole plant</tissue>
    </source>
</reference>
<protein>
    <recommendedName>
        <fullName evidence="4">Chlorophyll a-b binding protein, chloroplastic</fullName>
    </recommendedName>
</protein>
<evidence type="ECO:0000256" key="1">
    <source>
        <dbReference type="SAM" id="SignalP"/>
    </source>
</evidence>
<sequence length="72" mass="8309">MDITLLWLSAMSTILFRWKLDWFLTLQLLGQTLEGPYGQPDFYFLKDDDVRNPLNIPLEGLLATRGPTHPFG</sequence>
<dbReference type="EMBL" id="KZ503698">
    <property type="protein sequence ID" value="PKU62113.1"/>
    <property type="molecule type" value="Genomic_DNA"/>
</dbReference>
<evidence type="ECO:0008006" key="4">
    <source>
        <dbReference type="Google" id="ProtNLM"/>
    </source>
</evidence>
<evidence type="ECO:0000313" key="3">
    <source>
        <dbReference type="Proteomes" id="UP000233837"/>
    </source>
</evidence>
<reference evidence="2 3" key="1">
    <citation type="journal article" date="2016" name="Sci. Rep.">
        <title>The Dendrobium catenatum Lindl. genome sequence provides insights into polysaccharide synthase, floral development and adaptive evolution.</title>
        <authorList>
            <person name="Zhang G.Q."/>
            <person name="Xu Q."/>
            <person name="Bian C."/>
            <person name="Tsai W.C."/>
            <person name="Yeh C.M."/>
            <person name="Liu K.W."/>
            <person name="Yoshida K."/>
            <person name="Zhang L.S."/>
            <person name="Chang S.B."/>
            <person name="Chen F."/>
            <person name="Shi Y."/>
            <person name="Su Y.Y."/>
            <person name="Zhang Y.Q."/>
            <person name="Chen L.J."/>
            <person name="Yin Y."/>
            <person name="Lin M."/>
            <person name="Huang H."/>
            <person name="Deng H."/>
            <person name="Wang Z.W."/>
            <person name="Zhu S.L."/>
            <person name="Zhao X."/>
            <person name="Deng C."/>
            <person name="Niu S.C."/>
            <person name="Huang J."/>
            <person name="Wang M."/>
            <person name="Liu G.H."/>
            <person name="Yang H.J."/>
            <person name="Xiao X.J."/>
            <person name="Hsiao Y.Y."/>
            <person name="Wu W.L."/>
            <person name="Chen Y.Y."/>
            <person name="Mitsuda N."/>
            <person name="Ohme-Takagi M."/>
            <person name="Luo Y.B."/>
            <person name="Van de Peer Y."/>
            <person name="Liu Z.J."/>
        </authorList>
    </citation>
    <scope>NUCLEOTIDE SEQUENCE [LARGE SCALE GENOMIC DNA]</scope>
    <source>
        <tissue evidence="2">The whole plant</tissue>
    </source>
</reference>
<feature type="chain" id="PRO_5014190512" description="Chlorophyll a-b binding protein, chloroplastic" evidence="1">
    <location>
        <begin position="18"/>
        <end position="72"/>
    </location>
</feature>
<keyword evidence="3" id="KW-1185">Reference proteome</keyword>
<evidence type="ECO:0000313" key="2">
    <source>
        <dbReference type="EMBL" id="PKU62113.1"/>
    </source>
</evidence>
<name>A0A2I0VFG4_9ASPA</name>
<feature type="signal peptide" evidence="1">
    <location>
        <begin position="1"/>
        <end position="17"/>
    </location>
</feature>
<dbReference type="Proteomes" id="UP000233837">
    <property type="component" value="Unassembled WGS sequence"/>
</dbReference>
<accession>A0A2I0VFG4</accession>